<feature type="coiled-coil region" evidence="1">
    <location>
        <begin position="232"/>
        <end position="259"/>
    </location>
</feature>
<protein>
    <submittedName>
        <fullName evidence="2">Uncharacterized protein</fullName>
    </submittedName>
</protein>
<keyword evidence="1" id="KW-0175">Coiled coil</keyword>
<reference evidence="2 3" key="1">
    <citation type="journal article" date="2017" name="Genome Announc.">
        <title>Complete Genome Sequence of Burkholderia stabilis FERMP-21014.</title>
        <authorList>
            <person name="Konishi K."/>
            <person name="Kumagai T."/>
            <person name="Sakasegawa S."/>
            <person name="Tamura T."/>
        </authorList>
    </citation>
    <scope>NUCLEOTIDE SEQUENCE [LARGE SCALE GENOMIC DNA]</scope>
    <source>
        <strain evidence="2 3">FERMP-21014</strain>
    </source>
</reference>
<dbReference type="Proteomes" id="UP000218432">
    <property type="component" value="Chromosome 1"/>
</dbReference>
<accession>A0A1Y1BB44</accession>
<evidence type="ECO:0000313" key="3">
    <source>
        <dbReference type="Proteomes" id="UP000218432"/>
    </source>
</evidence>
<proteinExistence type="predicted"/>
<sequence>MSKGTTTADWAVMAAKSVVQPAAEKAEALAATTGVSVTVKTAVYVEDGSAHWATVLAEMLCADPSLANGNRARMADMLMAAMHLERFDASRLSKRLSRTQCVLVAAILDKHGYDTSTLTTGLSIRDIVKQNIRAGSAKPVTISTKFYADHIELDGVSFQYRPRERTPMGTAENDFCIRVAGVDVPLLAVLRLRNVGLGEFRLADKRAVDAAEGKQKENRERIEREYKESPRLDRLYADLQRATRESDKARRKALAMRRDKATRAMDIWSYTGQRMERA</sequence>
<gene>
    <name evidence="2" type="ORF">BSFP_000070</name>
</gene>
<dbReference type="EMBL" id="AP018111">
    <property type="protein sequence ID" value="BAX57221.1"/>
    <property type="molecule type" value="Genomic_DNA"/>
</dbReference>
<organism evidence="2 3">
    <name type="scientific">Burkholderia stabilis</name>
    <dbReference type="NCBI Taxonomy" id="95485"/>
    <lineage>
        <taxon>Bacteria</taxon>
        <taxon>Pseudomonadati</taxon>
        <taxon>Pseudomonadota</taxon>
        <taxon>Betaproteobacteria</taxon>
        <taxon>Burkholderiales</taxon>
        <taxon>Burkholderiaceae</taxon>
        <taxon>Burkholderia</taxon>
        <taxon>Burkholderia cepacia complex</taxon>
    </lineage>
</organism>
<dbReference type="RefSeq" id="WP_157776311.1">
    <property type="nucleotide sequence ID" value="NZ_AP018111.1"/>
</dbReference>
<evidence type="ECO:0000256" key="1">
    <source>
        <dbReference type="SAM" id="Coils"/>
    </source>
</evidence>
<name>A0A1Y1BB44_9BURK</name>
<evidence type="ECO:0000313" key="2">
    <source>
        <dbReference type="EMBL" id="BAX57221.1"/>
    </source>
</evidence>
<dbReference type="AlphaFoldDB" id="A0A1Y1BB44"/>